<proteinExistence type="predicted"/>
<feature type="region of interest" description="Disordered" evidence="1">
    <location>
        <begin position="1"/>
        <end position="28"/>
    </location>
</feature>
<comment type="caution">
    <text evidence="2">The sequence shown here is derived from an EMBL/GenBank/DDBJ whole genome shotgun (WGS) entry which is preliminary data.</text>
</comment>
<name>A0A8H3QXA7_9GLOM</name>
<reference evidence="2" key="1">
    <citation type="submission" date="2019-10" db="EMBL/GenBank/DDBJ databases">
        <title>Conservation and host-specific expression of non-tandemly repeated heterogenous ribosome RNA gene in arbuscular mycorrhizal fungi.</title>
        <authorList>
            <person name="Maeda T."/>
            <person name="Kobayashi Y."/>
            <person name="Nakagawa T."/>
            <person name="Ezawa T."/>
            <person name="Yamaguchi K."/>
            <person name="Bino T."/>
            <person name="Nishimoto Y."/>
            <person name="Shigenobu S."/>
            <person name="Kawaguchi M."/>
        </authorList>
    </citation>
    <scope>NUCLEOTIDE SEQUENCE</scope>
    <source>
        <strain evidence="2">HR1</strain>
    </source>
</reference>
<dbReference type="Proteomes" id="UP000615446">
    <property type="component" value="Unassembled WGS sequence"/>
</dbReference>
<organism evidence="2 3">
    <name type="scientific">Rhizophagus clarus</name>
    <dbReference type="NCBI Taxonomy" id="94130"/>
    <lineage>
        <taxon>Eukaryota</taxon>
        <taxon>Fungi</taxon>
        <taxon>Fungi incertae sedis</taxon>
        <taxon>Mucoromycota</taxon>
        <taxon>Glomeromycotina</taxon>
        <taxon>Glomeromycetes</taxon>
        <taxon>Glomerales</taxon>
        <taxon>Glomeraceae</taxon>
        <taxon>Rhizophagus</taxon>
    </lineage>
</organism>
<protein>
    <submittedName>
        <fullName evidence="2">Uncharacterized protein</fullName>
    </submittedName>
</protein>
<evidence type="ECO:0000313" key="2">
    <source>
        <dbReference type="EMBL" id="GES95376.1"/>
    </source>
</evidence>
<dbReference type="AlphaFoldDB" id="A0A8H3QXA7"/>
<gene>
    <name evidence="2" type="ORF">RCL2_002205100</name>
</gene>
<feature type="region of interest" description="Disordered" evidence="1">
    <location>
        <begin position="130"/>
        <end position="169"/>
    </location>
</feature>
<sequence length="293" mass="33068">MTHHTPSNNRNSNATSNNVTYSQKIRGTHTRVSRVRVTTVGKAPFPEKQHRSCPRCKDSTNSMKILNARVGRIEQLVDVLAKTTRGLATMSKRDDRFAANSLKFRGIDLTRCTLQELQKLVVATTNVMVSPNTNTSITPSSNTPNAMNSSDTKKSTSEKDKDTTLSEITNSEKKIFHSEPVEMEDVKVIPNAGSQDLPKTSSPIKTVISSLKRVSRHDSGYEGTFPLLLIGQKFYEPVSYRNEKRKKSSYVGFFLCLFLVTREKVIFREKLNLLDDNYINMTKKRSITNIFLI</sequence>
<feature type="compositionally biased region" description="Basic and acidic residues" evidence="1">
    <location>
        <begin position="151"/>
        <end position="169"/>
    </location>
</feature>
<dbReference type="EMBL" id="BLAL01000242">
    <property type="protein sequence ID" value="GES95376.1"/>
    <property type="molecule type" value="Genomic_DNA"/>
</dbReference>
<accession>A0A8H3QXA7</accession>
<evidence type="ECO:0000313" key="3">
    <source>
        <dbReference type="Proteomes" id="UP000615446"/>
    </source>
</evidence>
<evidence type="ECO:0000256" key="1">
    <source>
        <dbReference type="SAM" id="MobiDB-lite"/>
    </source>
</evidence>
<feature type="compositionally biased region" description="Low complexity" evidence="1">
    <location>
        <begin position="7"/>
        <end position="18"/>
    </location>
</feature>
<feature type="compositionally biased region" description="Low complexity" evidence="1">
    <location>
        <begin position="130"/>
        <end position="145"/>
    </location>
</feature>
<dbReference type="OrthoDB" id="2376163at2759"/>